<dbReference type="InterPro" id="IPR029063">
    <property type="entry name" value="SAM-dependent_MTases_sf"/>
</dbReference>
<comment type="caution">
    <text evidence="4">The sequence shown here is derived from an EMBL/GenBank/DDBJ whole genome shotgun (WGS) entry which is preliminary data.</text>
</comment>
<dbReference type="Pfam" id="PF01564">
    <property type="entry name" value="Spermine_synth"/>
    <property type="match status" value="1"/>
</dbReference>
<dbReference type="Gene3D" id="2.30.140.10">
    <property type="entry name" value="Spermidine synthase, tetramerisation domain"/>
    <property type="match status" value="1"/>
</dbReference>
<proteinExistence type="inferred from homology"/>
<name>X1PRE9_9ZZZZ</name>
<reference evidence="4" key="1">
    <citation type="journal article" date="2014" name="Front. Microbiol.">
        <title>High frequency of phylogenetically diverse reductive dehalogenase-homologous genes in deep subseafloor sedimentary metagenomes.</title>
        <authorList>
            <person name="Kawai M."/>
            <person name="Futagami T."/>
            <person name="Toyoda A."/>
            <person name="Takaki Y."/>
            <person name="Nishi S."/>
            <person name="Hori S."/>
            <person name="Arai W."/>
            <person name="Tsubouchi T."/>
            <person name="Morono Y."/>
            <person name="Uchiyama I."/>
            <person name="Ito T."/>
            <person name="Fujiyama A."/>
            <person name="Inagaki F."/>
            <person name="Takami H."/>
        </authorList>
    </citation>
    <scope>NUCLEOTIDE SEQUENCE</scope>
    <source>
        <strain evidence="4">Expedition CK06-06</strain>
    </source>
</reference>
<feature type="domain" description="PABS" evidence="3">
    <location>
        <begin position="3"/>
        <end position="102"/>
    </location>
</feature>
<evidence type="ECO:0000259" key="3">
    <source>
        <dbReference type="PROSITE" id="PS51006"/>
    </source>
</evidence>
<dbReference type="EMBL" id="BARV01037007">
    <property type="protein sequence ID" value="GAI58423.1"/>
    <property type="molecule type" value="Genomic_DNA"/>
</dbReference>
<dbReference type="InterPro" id="IPR035246">
    <property type="entry name" value="Spermidine_synt_N"/>
</dbReference>
<keyword evidence="2" id="KW-0808">Transferase</keyword>
<gene>
    <name evidence="4" type="ORF">S06H3_57352</name>
</gene>
<sequence>MKETWFYESIFPSVRLGLKIKETLVSNKSPYQKINILDTYEFGKVLVLDGVVQTTERDEFIYHEMLTHLPMLSHPHPERVLIIGGGDGGILREVLKYPVKEV</sequence>
<dbReference type="SUPFAM" id="SSF53335">
    <property type="entry name" value="S-adenosyl-L-methionine-dependent methyltransferases"/>
    <property type="match status" value="1"/>
</dbReference>
<dbReference type="Gene3D" id="3.40.50.150">
    <property type="entry name" value="Vaccinia Virus protein VP39"/>
    <property type="match status" value="1"/>
</dbReference>
<dbReference type="GO" id="GO:0008295">
    <property type="term" value="P:spermidine biosynthetic process"/>
    <property type="evidence" value="ECO:0007669"/>
    <property type="project" value="TreeGrafter"/>
</dbReference>
<dbReference type="InterPro" id="IPR030374">
    <property type="entry name" value="PABS"/>
</dbReference>
<dbReference type="InterPro" id="IPR030373">
    <property type="entry name" value="PABS_CS"/>
</dbReference>
<dbReference type="PANTHER" id="PTHR11558">
    <property type="entry name" value="SPERMIDINE/SPERMINE SYNTHASE"/>
    <property type="match status" value="1"/>
</dbReference>
<dbReference type="GO" id="GO:0004766">
    <property type="term" value="F:spermidine synthase activity"/>
    <property type="evidence" value="ECO:0007669"/>
    <property type="project" value="TreeGrafter"/>
</dbReference>
<evidence type="ECO:0000256" key="2">
    <source>
        <dbReference type="ARBA" id="ARBA00022679"/>
    </source>
</evidence>
<comment type="similarity">
    <text evidence="1">Belongs to the spermidine/spermine synthase family.</text>
</comment>
<evidence type="ECO:0000256" key="1">
    <source>
        <dbReference type="ARBA" id="ARBA00007867"/>
    </source>
</evidence>
<dbReference type="GO" id="GO:0005829">
    <property type="term" value="C:cytosol"/>
    <property type="evidence" value="ECO:0007669"/>
    <property type="project" value="TreeGrafter"/>
</dbReference>
<dbReference type="PROSITE" id="PS51006">
    <property type="entry name" value="PABS_2"/>
    <property type="match status" value="1"/>
</dbReference>
<dbReference type="InterPro" id="IPR001045">
    <property type="entry name" value="Spermi_synthase"/>
</dbReference>
<feature type="non-terminal residue" evidence="4">
    <location>
        <position position="102"/>
    </location>
</feature>
<organism evidence="4">
    <name type="scientific">marine sediment metagenome</name>
    <dbReference type="NCBI Taxonomy" id="412755"/>
    <lineage>
        <taxon>unclassified sequences</taxon>
        <taxon>metagenomes</taxon>
        <taxon>ecological metagenomes</taxon>
    </lineage>
</organism>
<dbReference type="PANTHER" id="PTHR11558:SF11">
    <property type="entry name" value="SPERMIDINE SYNTHASE"/>
    <property type="match status" value="1"/>
</dbReference>
<accession>X1PRE9</accession>
<evidence type="ECO:0000313" key="4">
    <source>
        <dbReference type="EMBL" id="GAI58423.1"/>
    </source>
</evidence>
<dbReference type="InterPro" id="IPR037163">
    <property type="entry name" value="Spermidine_synt_N_sf"/>
</dbReference>
<dbReference type="Pfam" id="PF17284">
    <property type="entry name" value="Spermine_synt_N"/>
    <property type="match status" value="1"/>
</dbReference>
<protein>
    <recommendedName>
        <fullName evidence="3">PABS domain-containing protein</fullName>
    </recommendedName>
</protein>
<dbReference type="AlphaFoldDB" id="X1PRE9"/>
<dbReference type="PROSITE" id="PS01330">
    <property type="entry name" value="PABS_1"/>
    <property type="match status" value="1"/>
</dbReference>